<keyword evidence="4" id="KW-1003">Cell membrane</keyword>
<evidence type="ECO:0000256" key="6">
    <source>
        <dbReference type="ARBA" id="ARBA00022692"/>
    </source>
</evidence>
<accession>A0A2Z5N7J4</accession>
<feature type="transmembrane region" description="Helical" evidence="9">
    <location>
        <begin position="970"/>
        <end position="992"/>
    </location>
</feature>
<keyword evidence="3 9" id="KW-0813">Transport</keyword>
<dbReference type="Proteomes" id="UP000253104">
    <property type="component" value="Chromosome mHSR5_C"/>
</dbReference>
<organism evidence="10 11">
    <name type="scientific">Burkholderia pyrrocinia</name>
    <name type="common">Pseudomonas pyrrocinia</name>
    <dbReference type="NCBI Taxonomy" id="60550"/>
    <lineage>
        <taxon>Bacteria</taxon>
        <taxon>Pseudomonadati</taxon>
        <taxon>Pseudomonadota</taxon>
        <taxon>Betaproteobacteria</taxon>
        <taxon>Burkholderiales</taxon>
        <taxon>Burkholderiaceae</taxon>
        <taxon>Burkholderia</taxon>
        <taxon>Burkholderia cepacia complex</taxon>
    </lineage>
</organism>
<dbReference type="InterPro" id="IPR027463">
    <property type="entry name" value="AcrB_DN_DC_subdom"/>
</dbReference>
<dbReference type="NCBIfam" id="TIGR00915">
    <property type="entry name" value="2A0602"/>
    <property type="match status" value="1"/>
</dbReference>
<gene>
    <name evidence="10" type="ORF">CUJ89_34360</name>
</gene>
<dbReference type="GO" id="GO:0042910">
    <property type="term" value="F:xenobiotic transmembrane transporter activity"/>
    <property type="evidence" value="ECO:0007669"/>
    <property type="project" value="TreeGrafter"/>
</dbReference>
<dbReference type="Gene3D" id="3.30.70.1320">
    <property type="entry name" value="Multidrug efflux transporter AcrB pore domain like"/>
    <property type="match status" value="1"/>
</dbReference>
<evidence type="ECO:0000256" key="4">
    <source>
        <dbReference type="ARBA" id="ARBA00022475"/>
    </source>
</evidence>
<dbReference type="GO" id="GO:0009636">
    <property type="term" value="P:response to toxic substance"/>
    <property type="evidence" value="ECO:0007669"/>
    <property type="project" value="UniProtKB-ARBA"/>
</dbReference>
<evidence type="ECO:0000256" key="2">
    <source>
        <dbReference type="ARBA" id="ARBA00010942"/>
    </source>
</evidence>
<dbReference type="Gene3D" id="3.30.70.1430">
    <property type="entry name" value="Multidrug efflux transporter AcrB pore domain"/>
    <property type="match status" value="2"/>
</dbReference>
<dbReference type="Gene3D" id="1.20.1640.10">
    <property type="entry name" value="Multidrug efflux transporter AcrB transmembrane domain"/>
    <property type="match status" value="2"/>
</dbReference>
<feature type="transmembrane region" description="Helical" evidence="9">
    <location>
        <begin position="12"/>
        <end position="30"/>
    </location>
</feature>
<comment type="caution">
    <text evidence="9">Lacks conserved residue(s) required for the propagation of feature annotation.</text>
</comment>
<dbReference type="EMBL" id="CP024904">
    <property type="protein sequence ID" value="AXF25543.1"/>
    <property type="molecule type" value="Genomic_DNA"/>
</dbReference>
<dbReference type="NCBIfam" id="NF000282">
    <property type="entry name" value="RND_permease_1"/>
    <property type="match status" value="1"/>
</dbReference>
<dbReference type="InterPro" id="IPR004764">
    <property type="entry name" value="MdtF-like"/>
</dbReference>
<dbReference type="SUPFAM" id="SSF82693">
    <property type="entry name" value="Multidrug efflux transporter AcrB pore domain, PN1, PN2, PC1 and PC2 subdomains"/>
    <property type="match status" value="4"/>
</dbReference>
<dbReference type="SUPFAM" id="SSF82714">
    <property type="entry name" value="Multidrug efflux transporter AcrB TolC docking domain, DN and DC subdomains"/>
    <property type="match status" value="2"/>
</dbReference>
<feature type="transmembrane region" description="Helical" evidence="9">
    <location>
        <begin position="471"/>
        <end position="498"/>
    </location>
</feature>
<name>A0A2Z5N7J4_BURPY</name>
<evidence type="ECO:0000313" key="10">
    <source>
        <dbReference type="EMBL" id="AXF25543.1"/>
    </source>
</evidence>
<feature type="transmembrane region" description="Helical" evidence="9">
    <location>
        <begin position="921"/>
        <end position="942"/>
    </location>
</feature>
<dbReference type="FunFam" id="1.20.1640.10:FF:000001">
    <property type="entry name" value="Efflux pump membrane transporter"/>
    <property type="match status" value="1"/>
</dbReference>
<dbReference type="Gene3D" id="3.30.2090.10">
    <property type="entry name" value="Multidrug efflux transporter AcrB TolC docking domain, DN and DC subdomains"/>
    <property type="match status" value="2"/>
</dbReference>
<proteinExistence type="inferred from homology"/>
<keyword evidence="6 9" id="KW-0812">Transmembrane</keyword>
<reference evidence="10 11" key="1">
    <citation type="journal article" date="2018" name="ISME J.">
        <title>Involvement of Burkholderiaceae and sulfurous volatiles in disease-suppressive soils.</title>
        <authorList>
            <person name="Carrion V.J."/>
            <person name="Cordovez V."/>
            <person name="Tyc O."/>
            <person name="Etalo D.W."/>
            <person name="de Bruijn I."/>
            <person name="de Jager V.C."/>
            <person name="Medema M.H."/>
            <person name="Eberl L."/>
            <person name="Raaijmakers J.M."/>
        </authorList>
    </citation>
    <scope>NUCLEOTIDE SEQUENCE [LARGE SCALE GENOMIC DNA]</scope>
    <source>
        <strain evidence="11">mHSR5</strain>
    </source>
</reference>
<dbReference type="InterPro" id="IPR001036">
    <property type="entry name" value="Acrflvin-R"/>
</dbReference>
<protein>
    <recommendedName>
        <fullName evidence="9">Efflux pump membrane transporter</fullName>
    </recommendedName>
</protein>
<feature type="transmembrane region" description="Helical" evidence="9">
    <location>
        <begin position="998"/>
        <end position="1024"/>
    </location>
</feature>
<dbReference type="OrthoDB" id="9176627at2"/>
<feature type="transmembrane region" description="Helical" evidence="9">
    <location>
        <begin position="865"/>
        <end position="884"/>
    </location>
</feature>
<evidence type="ECO:0000313" key="11">
    <source>
        <dbReference type="Proteomes" id="UP000253104"/>
    </source>
</evidence>
<dbReference type="GO" id="GO:0015562">
    <property type="term" value="F:efflux transmembrane transporter activity"/>
    <property type="evidence" value="ECO:0007669"/>
    <property type="project" value="InterPro"/>
</dbReference>
<dbReference type="Pfam" id="PF00873">
    <property type="entry name" value="ACR_tran"/>
    <property type="match status" value="1"/>
</dbReference>
<dbReference type="PANTHER" id="PTHR32063">
    <property type="match status" value="1"/>
</dbReference>
<comment type="similarity">
    <text evidence="2 9">Belongs to the resistance-nodulation-cell division (RND) (TC 2.A.6) family.</text>
</comment>
<dbReference type="RefSeq" id="WP_114181908.1">
    <property type="nucleotide sequence ID" value="NZ_CP024904.1"/>
</dbReference>
<evidence type="ECO:0000256" key="3">
    <source>
        <dbReference type="ARBA" id="ARBA00022448"/>
    </source>
</evidence>
<evidence type="ECO:0000256" key="1">
    <source>
        <dbReference type="ARBA" id="ARBA00004429"/>
    </source>
</evidence>
<dbReference type="PRINTS" id="PR00702">
    <property type="entry name" value="ACRIFLAVINRP"/>
</dbReference>
<sequence>MVDFFIERPVFASSIAIIMVLAGLIAWFNLPVERFPQITPPQVLVKSTYTGASAQVVADTVTTPLEAQINGVEGMSYISSVSANDGSSTITVTFDVGYDINIGAVDVQNRVSQATAQLPGIVTQTGITIQKQNPNFVLAVNLYSPDRSIDPVTLSNFAYLQVVDSLKRLPGVSDVTIFGERRYSMRIWLDPDKLAALGMTATDVRNAILEQNVQVAAGKFGEAPSPPGTTFQYQINTQGQLADQRQFGDIVLRSGTTNDATVHLRDVARTDLGAQQYTSSASVNENPAVLLAVFQLPTANALDLDKRVKTTMQTLARRFPKGMAWGITYDTTMFVSASMIEVMKTLGFALLLVLGVVYLFLQSWRTTVIPMIAIPVALIGTLAIMLILHFSLNTVSMLGMVLAIGLVVDDAIVVVENVERQLQSGLAPMAAAKQAMREVTGPIVATSAVLGAVFVPIAFLPGITGRLYNQFALTIAISVMLSAFNSLTLSPALCAVLLRHDERRRFVLFRAFNRGFNWARQRYAGSVRQLIGARWVALALFAGGLGVTYLLYSTIPHAFLPIEDPGYFYVITQLPNGASLQRTEAVVEQTRQILRATPGVANVLSISGLNFVTRATASNSAAQFVILKPWDERGEKQSVANLIATVQPKLARISEAVSLALNPPAISGLGTFGGFDFEIEDQTGRGSIALDEAAKAFLAEARKQPELDARTLLTSFNTSTPQFNFHLDRDKAKLLGLNMNDVFQTMQIYLGSLFVNNVTLFGRNFEVILQADSVARGNRSDLSRLYVRNSAQGMVPLGTLGELQSMVGPETVPRYNVYGAAEITGSAAPGYSSGQAIAAMERAARVLPADFGIDWTGITYQELKAGSVAGIVFALALVFVFLFLSAQYESWSLPFTIILTVPLALFGALGLLWLRRMQVDIYAQIGFVLLIGLAAKNAILIVEFAKRRRAAGLDIVEAVTEAARLRLRPILMTAFAFIFGAVPLMIATGAGAASRRSIGTTVVGGMLAATLLSLAFVPIFYAVIERLREALLERLGHAREHHGQPPPGE</sequence>
<dbReference type="SUPFAM" id="SSF82866">
    <property type="entry name" value="Multidrug efflux transporter AcrB transmembrane domain"/>
    <property type="match status" value="2"/>
</dbReference>
<feature type="transmembrane region" description="Helical" evidence="9">
    <location>
        <begin position="368"/>
        <end position="391"/>
    </location>
</feature>
<feature type="transmembrane region" description="Helical" evidence="9">
    <location>
        <begin position="342"/>
        <end position="361"/>
    </location>
</feature>
<keyword evidence="5 9" id="KW-0997">Cell inner membrane</keyword>
<feature type="transmembrane region" description="Helical" evidence="9">
    <location>
        <begin position="439"/>
        <end position="459"/>
    </location>
</feature>
<evidence type="ECO:0000256" key="8">
    <source>
        <dbReference type="ARBA" id="ARBA00023136"/>
    </source>
</evidence>
<feature type="transmembrane region" description="Helical" evidence="9">
    <location>
        <begin position="891"/>
        <end position="915"/>
    </location>
</feature>
<dbReference type="FunFam" id="3.30.70.1430:FF:000001">
    <property type="entry name" value="Efflux pump membrane transporter"/>
    <property type="match status" value="1"/>
</dbReference>
<dbReference type="AlphaFoldDB" id="A0A2Z5N7J4"/>
<keyword evidence="8 9" id="KW-0472">Membrane</keyword>
<feature type="transmembrane region" description="Helical" evidence="9">
    <location>
        <begin position="530"/>
        <end position="552"/>
    </location>
</feature>
<evidence type="ECO:0000256" key="5">
    <source>
        <dbReference type="ARBA" id="ARBA00022519"/>
    </source>
</evidence>
<keyword evidence="7 9" id="KW-1133">Transmembrane helix</keyword>
<dbReference type="PANTHER" id="PTHR32063:SF11">
    <property type="entry name" value="CATION OR DRUG EFFLUX SYSTEM PROTEIN"/>
    <property type="match status" value="1"/>
</dbReference>
<comment type="subcellular location">
    <subcellularLocation>
        <location evidence="1 9">Cell inner membrane</location>
        <topology evidence="1 9">Multi-pass membrane protein</topology>
    </subcellularLocation>
</comment>
<evidence type="ECO:0000256" key="7">
    <source>
        <dbReference type="ARBA" id="ARBA00022989"/>
    </source>
</evidence>
<dbReference type="GO" id="GO:0005886">
    <property type="term" value="C:plasma membrane"/>
    <property type="evidence" value="ECO:0007669"/>
    <property type="project" value="UniProtKB-SubCell"/>
</dbReference>
<evidence type="ECO:0000256" key="9">
    <source>
        <dbReference type="RuleBase" id="RU364070"/>
    </source>
</evidence>
<dbReference type="Gene3D" id="3.30.70.1440">
    <property type="entry name" value="Multidrug efflux transporter AcrB pore domain"/>
    <property type="match status" value="1"/>
</dbReference>